<dbReference type="EMBL" id="QFFN01000044">
    <property type="protein sequence ID" value="PWG59037.1"/>
    <property type="molecule type" value="Genomic_DNA"/>
</dbReference>
<organism evidence="1 2">
    <name type="scientific">Bifidobacterium catulorum</name>
    <dbReference type="NCBI Taxonomy" id="1630173"/>
    <lineage>
        <taxon>Bacteria</taxon>
        <taxon>Bacillati</taxon>
        <taxon>Actinomycetota</taxon>
        <taxon>Actinomycetes</taxon>
        <taxon>Bifidobacteriales</taxon>
        <taxon>Bifidobacteriaceae</taxon>
        <taxon>Bifidobacterium</taxon>
    </lineage>
</organism>
<dbReference type="Proteomes" id="UP000245753">
    <property type="component" value="Unassembled WGS sequence"/>
</dbReference>
<dbReference type="Pfam" id="PF11452">
    <property type="entry name" value="DUF3000"/>
    <property type="match status" value="1"/>
</dbReference>
<sequence length="223" mass="24490">MIPASMGYSGDMAEIYAFPMGVSAMTTQPLRAASFESDRGRTVPCVVLRAVDSVRSMTLRNGVAYREIPVSSDLADYGIGVRMDVMDGGPERTSGWIMILFSRLPREEWGSCWRCVAFASSSSPVTMHDTLTPTLTWDCLERMITGVEEETLGGTVSLNRDTSFGTLARYSAKSRRSGCELRVSWTPVSADDGSLDAGSQIDVWARFLKTLTADEEWKDPISD</sequence>
<accession>A0A2U2MQB4</accession>
<keyword evidence="2" id="KW-1185">Reference proteome</keyword>
<protein>
    <submittedName>
        <fullName evidence="1">DUF3000 domain-containing protein</fullName>
    </submittedName>
</protein>
<evidence type="ECO:0000313" key="1">
    <source>
        <dbReference type="EMBL" id="PWG59037.1"/>
    </source>
</evidence>
<reference evidence="1 2" key="1">
    <citation type="journal article" date="2018" name="Int. J. Syst. Evol. Microbiol.">
        <title>Bifidobacterium catulorum sp. nov., a novel taxon from the faeces of the baby common marmoset (Callithrix jacchus).</title>
        <authorList>
            <person name="Modesto M."/>
            <person name="Michelini S."/>
            <person name="Oki K."/>
            <person name="Biavati B."/>
            <person name="Watanabe K."/>
            <person name="Mattarelli P."/>
        </authorList>
    </citation>
    <scope>NUCLEOTIDE SEQUENCE [LARGE SCALE GENOMIC DNA]</scope>
    <source>
        <strain evidence="1 2">MRM 8.19</strain>
    </source>
</reference>
<gene>
    <name evidence="1" type="ORF">DF200_09715</name>
</gene>
<proteinExistence type="predicted"/>
<name>A0A2U2MQB4_9BIFI</name>
<comment type="caution">
    <text evidence="1">The sequence shown here is derived from an EMBL/GenBank/DDBJ whole genome shotgun (WGS) entry which is preliminary data.</text>
</comment>
<dbReference type="InterPro" id="IPR021555">
    <property type="entry name" value="DUF3000"/>
</dbReference>
<dbReference type="AlphaFoldDB" id="A0A2U2MQB4"/>
<evidence type="ECO:0000313" key="2">
    <source>
        <dbReference type="Proteomes" id="UP000245753"/>
    </source>
</evidence>